<evidence type="ECO:0000313" key="2">
    <source>
        <dbReference type="Proteomes" id="UP000094652"/>
    </source>
</evidence>
<dbReference type="Proteomes" id="UP000094652">
    <property type="component" value="Chromosome"/>
</dbReference>
<dbReference type="OrthoDB" id="2051973at2"/>
<reference evidence="2" key="1">
    <citation type="submission" date="2016-09" db="EMBL/GenBank/DDBJ databases">
        <title>Genomics of Clostridium taeniosporum, an organism which forms endospores with ribbon-like appendages.</title>
        <authorList>
            <person name="Walker J.R."/>
        </authorList>
    </citation>
    <scope>NUCLEOTIDE SEQUENCE [LARGE SCALE GENOMIC DNA]</scope>
    <source>
        <strain evidence="2">1/k</strain>
    </source>
</reference>
<dbReference type="AlphaFoldDB" id="A0A1D7XKJ6"/>
<dbReference type="RefSeq" id="WP_069680001.1">
    <property type="nucleotide sequence ID" value="NZ_CP017253.2"/>
</dbReference>
<dbReference type="KEGG" id="ctae:BGI42_08995"/>
<organism evidence="1 2">
    <name type="scientific">Clostridium taeniosporum</name>
    <dbReference type="NCBI Taxonomy" id="394958"/>
    <lineage>
        <taxon>Bacteria</taxon>
        <taxon>Bacillati</taxon>
        <taxon>Bacillota</taxon>
        <taxon>Clostridia</taxon>
        <taxon>Eubacteriales</taxon>
        <taxon>Clostridiaceae</taxon>
        <taxon>Clostridium</taxon>
    </lineage>
</organism>
<keyword evidence="2" id="KW-1185">Reference proteome</keyword>
<accession>A0A1D7XKJ6</accession>
<name>A0A1D7XKJ6_9CLOT</name>
<protein>
    <submittedName>
        <fullName evidence="1">Uncharacterized protein</fullName>
    </submittedName>
</protein>
<gene>
    <name evidence="1" type="ORF">BGI42_08995</name>
</gene>
<proteinExistence type="predicted"/>
<dbReference type="EMBL" id="CP017253">
    <property type="protein sequence ID" value="AOR23856.1"/>
    <property type="molecule type" value="Genomic_DNA"/>
</dbReference>
<evidence type="ECO:0000313" key="1">
    <source>
        <dbReference type="EMBL" id="AOR23856.1"/>
    </source>
</evidence>
<sequence length="89" mass="10434">MDKHFDGWNVHKYVRKQDREVLETALEENLKRKFTPITVSSQVKEGTNYIFICGSISDTYKLKAELVKIYIYVPKEGKPKLKSIEKINN</sequence>